<comment type="caution">
    <text evidence="1">The sequence shown here is derived from an EMBL/GenBank/DDBJ whole genome shotgun (WGS) entry which is preliminary data.</text>
</comment>
<dbReference type="AlphaFoldDB" id="A0A4S2KZV1"/>
<accession>A0A4S2KZV1</accession>
<dbReference type="EMBL" id="QBLH01000471">
    <property type="protein sequence ID" value="TGZ55316.1"/>
    <property type="molecule type" value="Genomic_DNA"/>
</dbReference>
<evidence type="ECO:0000313" key="2">
    <source>
        <dbReference type="Proteomes" id="UP000310200"/>
    </source>
</evidence>
<reference evidence="1 2" key="1">
    <citation type="journal article" date="2019" name="Philos. Trans. R. Soc. Lond., B, Biol. Sci.">
        <title>Ant behaviour and brain gene expression of defending hosts depend on the ecological success of the intruding social parasite.</title>
        <authorList>
            <person name="Kaur R."/>
            <person name="Stoldt M."/>
            <person name="Jongepier E."/>
            <person name="Feldmeyer B."/>
            <person name="Menzel F."/>
            <person name="Bornberg-Bauer E."/>
            <person name="Foitzik S."/>
        </authorList>
    </citation>
    <scope>NUCLEOTIDE SEQUENCE [LARGE SCALE GENOMIC DNA]</scope>
    <source>
        <tissue evidence="1">Whole body</tissue>
    </source>
</reference>
<dbReference type="Proteomes" id="UP000310200">
    <property type="component" value="Unassembled WGS sequence"/>
</dbReference>
<proteinExistence type="predicted"/>
<evidence type="ECO:0000313" key="1">
    <source>
        <dbReference type="EMBL" id="TGZ55316.1"/>
    </source>
</evidence>
<organism evidence="1 2">
    <name type="scientific">Temnothorax longispinosus</name>
    <dbReference type="NCBI Taxonomy" id="300112"/>
    <lineage>
        <taxon>Eukaryota</taxon>
        <taxon>Metazoa</taxon>
        <taxon>Ecdysozoa</taxon>
        <taxon>Arthropoda</taxon>
        <taxon>Hexapoda</taxon>
        <taxon>Insecta</taxon>
        <taxon>Pterygota</taxon>
        <taxon>Neoptera</taxon>
        <taxon>Endopterygota</taxon>
        <taxon>Hymenoptera</taxon>
        <taxon>Apocrita</taxon>
        <taxon>Aculeata</taxon>
        <taxon>Formicoidea</taxon>
        <taxon>Formicidae</taxon>
        <taxon>Myrmicinae</taxon>
        <taxon>Temnothorax</taxon>
    </lineage>
</organism>
<protein>
    <submittedName>
        <fullName evidence="1">Uncharacterized protein</fullName>
    </submittedName>
</protein>
<gene>
    <name evidence="1" type="ORF">DBV15_07374</name>
</gene>
<sequence>MARTIHRHSSLPIVPAMEHALHHNWITRSILSSARAAGTVQSSTQTTLNSICGSNAARNYLFNFQYIRQPSNWFNRWRCFVFCTRTYNPRPLPSTLPGWSSYLLKATVGSFVTGLRLNLDQEHPNFAAGLRNPARLLTIKLGAPRPTFTLSFTSGNLAEYGSNREPL</sequence>
<keyword evidence="2" id="KW-1185">Reference proteome</keyword>
<name>A0A4S2KZV1_9HYME</name>